<dbReference type="EMBL" id="JAAAJB010000255">
    <property type="protein sequence ID" value="KAG0260240.1"/>
    <property type="molecule type" value="Genomic_DNA"/>
</dbReference>
<feature type="domain" description="ELMO" evidence="2">
    <location>
        <begin position="279"/>
        <end position="433"/>
    </location>
</feature>
<sequence>MGQRSALASIRFHVQQWISLVLYNNIYQNAFLLFIYRIFKFLYGLYSHSTELSRICATPNPIDGLVMTSSFRAAGGSGGSSSSTTSTPSTSQENLLGSSSSLPPPPAYHEIVGGGSGGGGTAEAGSQDSKESSNISTTATATTAAADPTASETGIRQRKARRESASSHSASSQHTAAATLAMTRRQTRAIADLIYRIDRCILFSNQLTAERRELESPDGDPSTIARNVAKKKKFPGGESLQSPAARRLEYAMGRIAASHRLAREINARIHTKYDSTNPTHERKLITLWNLMKPREELTGRYTKQWTEIGFQGKDPSTDFRGMGMLGLDDLVYYAKHYPESSHYALECSYDEHSWYSYAIVGINITAFAVQTLRTRQLQYYLFYHGSSRSVYHELYCYLYDRFNAYWISLEPRPTVMDFERVFADFKIIVERQLSKRKVMTLKFNGIKSKPPTSTNAADTNSPTTSDASPLGSLSSGSSPLSAGEDIELSADIKKKQ</sequence>
<feature type="region of interest" description="Disordered" evidence="1">
    <location>
        <begin position="76"/>
        <end position="178"/>
    </location>
</feature>
<keyword evidence="4" id="KW-1185">Reference proteome</keyword>
<dbReference type="OrthoDB" id="67155at2759"/>
<proteinExistence type="predicted"/>
<feature type="compositionally biased region" description="Low complexity" evidence="1">
    <location>
        <begin position="137"/>
        <end position="150"/>
    </location>
</feature>
<comment type="caution">
    <text evidence="3">The sequence shown here is derived from an EMBL/GenBank/DDBJ whole genome shotgun (WGS) entry which is preliminary data.</text>
</comment>
<feature type="region of interest" description="Disordered" evidence="1">
    <location>
        <begin position="211"/>
        <end position="240"/>
    </location>
</feature>
<evidence type="ECO:0000259" key="2">
    <source>
        <dbReference type="PROSITE" id="PS51335"/>
    </source>
</evidence>
<feature type="compositionally biased region" description="Low complexity" evidence="1">
    <location>
        <begin position="467"/>
        <end position="483"/>
    </location>
</feature>
<dbReference type="InterPro" id="IPR006816">
    <property type="entry name" value="ELMO_dom"/>
</dbReference>
<feature type="compositionally biased region" description="Low complexity" evidence="1">
    <location>
        <begin position="166"/>
        <end position="178"/>
    </location>
</feature>
<dbReference type="AlphaFoldDB" id="A0A9P6U4H7"/>
<dbReference type="InterPro" id="IPR050868">
    <property type="entry name" value="ELMO_domain-containing"/>
</dbReference>
<accession>A0A9P6U4H7</accession>
<name>A0A9P6U4H7_9FUNG</name>
<evidence type="ECO:0000313" key="4">
    <source>
        <dbReference type="Proteomes" id="UP000807716"/>
    </source>
</evidence>
<dbReference type="PANTHER" id="PTHR12771:SF51">
    <property type="entry name" value="LD01482P"/>
    <property type="match status" value="1"/>
</dbReference>
<protein>
    <recommendedName>
        <fullName evidence="2">ELMO domain-containing protein</fullName>
    </recommendedName>
</protein>
<dbReference type="PANTHER" id="PTHR12771">
    <property type="entry name" value="ENGULFMENT AND CELL MOTILITY"/>
    <property type="match status" value="1"/>
</dbReference>
<gene>
    <name evidence="3" type="ORF">DFQ27_003639</name>
</gene>
<reference evidence="3" key="1">
    <citation type="journal article" date="2020" name="Fungal Divers.">
        <title>Resolving the Mortierellaceae phylogeny through synthesis of multi-gene phylogenetics and phylogenomics.</title>
        <authorList>
            <person name="Vandepol N."/>
            <person name="Liber J."/>
            <person name="Desiro A."/>
            <person name="Na H."/>
            <person name="Kennedy M."/>
            <person name="Barry K."/>
            <person name="Grigoriev I.V."/>
            <person name="Miller A.N."/>
            <person name="O'Donnell K."/>
            <person name="Stajich J.E."/>
            <person name="Bonito G."/>
        </authorList>
    </citation>
    <scope>NUCLEOTIDE SEQUENCE</scope>
    <source>
        <strain evidence="3">BC1065</strain>
    </source>
</reference>
<evidence type="ECO:0000313" key="3">
    <source>
        <dbReference type="EMBL" id="KAG0260240.1"/>
    </source>
</evidence>
<feature type="region of interest" description="Disordered" evidence="1">
    <location>
        <begin position="449"/>
        <end position="496"/>
    </location>
</feature>
<dbReference type="Pfam" id="PF04727">
    <property type="entry name" value="ELMO_CED12"/>
    <property type="match status" value="1"/>
</dbReference>
<feature type="compositionally biased region" description="Low complexity" evidence="1">
    <location>
        <begin position="80"/>
        <end position="101"/>
    </location>
</feature>
<dbReference type="PROSITE" id="PS51335">
    <property type="entry name" value="ELMO"/>
    <property type="match status" value="1"/>
</dbReference>
<feature type="compositionally biased region" description="Polar residues" evidence="1">
    <location>
        <begin position="450"/>
        <end position="466"/>
    </location>
</feature>
<feature type="compositionally biased region" description="Gly residues" evidence="1">
    <location>
        <begin position="112"/>
        <end position="122"/>
    </location>
</feature>
<evidence type="ECO:0000256" key="1">
    <source>
        <dbReference type="SAM" id="MobiDB-lite"/>
    </source>
</evidence>
<feature type="compositionally biased region" description="Polar residues" evidence="1">
    <location>
        <begin position="124"/>
        <end position="136"/>
    </location>
</feature>
<organism evidence="3 4">
    <name type="scientific">Actinomortierella ambigua</name>
    <dbReference type="NCBI Taxonomy" id="1343610"/>
    <lineage>
        <taxon>Eukaryota</taxon>
        <taxon>Fungi</taxon>
        <taxon>Fungi incertae sedis</taxon>
        <taxon>Mucoromycota</taxon>
        <taxon>Mortierellomycotina</taxon>
        <taxon>Mortierellomycetes</taxon>
        <taxon>Mortierellales</taxon>
        <taxon>Mortierellaceae</taxon>
        <taxon>Actinomortierella</taxon>
    </lineage>
</organism>
<dbReference type="Proteomes" id="UP000807716">
    <property type="component" value="Unassembled WGS sequence"/>
</dbReference>